<organism evidence="5 6">
    <name type="scientific">Tilletiaria anomala (strain ATCC 24038 / CBS 436.72 / UBC 951)</name>
    <dbReference type="NCBI Taxonomy" id="1037660"/>
    <lineage>
        <taxon>Eukaryota</taxon>
        <taxon>Fungi</taxon>
        <taxon>Dikarya</taxon>
        <taxon>Basidiomycota</taxon>
        <taxon>Ustilaginomycotina</taxon>
        <taxon>Exobasidiomycetes</taxon>
        <taxon>Georgefischeriales</taxon>
        <taxon>Tilletiariaceae</taxon>
        <taxon>Tilletiaria</taxon>
    </lineage>
</organism>
<dbReference type="InterPro" id="IPR038661">
    <property type="entry name" value="Ribosomal_eL33_sf"/>
</dbReference>
<dbReference type="Proteomes" id="UP000027361">
    <property type="component" value="Unassembled WGS sequence"/>
</dbReference>
<protein>
    <submittedName>
        <fullName evidence="5">60S ribosomal protein L33-A-like protein</fullName>
    </submittedName>
</protein>
<dbReference type="InParanoid" id="A0A066WM05"/>
<evidence type="ECO:0000256" key="1">
    <source>
        <dbReference type="ARBA" id="ARBA00009269"/>
    </source>
</evidence>
<dbReference type="OMA" id="YRTNKHH"/>
<dbReference type="FunCoup" id="A0A066WM05">
    <property type="interactions" value="276"/>
</dbReference>
<accession>A0A066WM05</accession>
<evidence type="ECO:0000313" key="6">
    <source>
        <dbReference type="Proteomes" id="UP000027361"/>
    </source>
</evidence>
<evidence type="ECO:0000313" key="5">
    <source>
        <dbReference type="EMBL" id="KDN52034.1"/>
    </source>
</evidence>
<name>A0A066WM05_TILAU</name>
<dbReference type="OrthoDB" id="1166329at2759"/>
<comment type="caution">
    <text evidence="5">The sequence shown here is derived from an EMBL/GenBank/DDBJ whole genome shotgun (WGS) entry which is preliminary data.</text>
</comment>
<gene>
    <name evidence="5" type="ORF">K437DRAFT_272873</name>
</gene>
<dbReference type="Pfam" id="PF01247">
    <property type="entry name" value="Ribosomal_L35Ae"/>
    <property type="match status" value="1"/>
</dbReference>
<evidence type="ECO:0000256" key="3">
    <source>
        <dbReference type="ARBA" id="ARBA00023274"/>
    </source>
</evidence>
<dbReference type="GO" id="GO:0003735">
    <property type="term" value="F:structural constituent of ribosome"/>
    <property type="evidence" value="ECO:0007669"/>
    <property type="project" value="InterPro"/>
</dbReference>
<evidence type="ECO:0000256" key="2">
    <source>
        <dbReference type="ARBA" id="ARBA00022980"/>
    </source>
</evidence>
<dbReference type="FunFam" id="2.40.10.190:FF:000001">
    <property type="entry name" value="60S ribosomal protein L35a"/>
    <property type="match status" value="1"/>
</dbReference>
<dbReference type="InterPro" id="IPR001780">
    <property type="entry name" value="Ribosomal_eL33"/>
</dbReference>
<keyword evidence="6" id="KW-1185">Reference proteome</keyword>
<dbReference type="SUPFAM" id="SSF50447">
    <property type="entry name" value="Translation proteins"/>
    <property type="match status" value="1"/>
</dbReference>
<proteinExistence type="inferred from homology"/>
<dbReference type="Gene3D" id="2.40.10.190">
    <property type="entry name" value="translation elongation factor selb, chain A, domain 4"/>
    <property type="match status" value="1"/>
</dbReference>
<dbReference type="GeneID" id="25266388"/>
<feature type="compositionally biased region" description="Basic residues" evidence="4">
    <location>
        <begin position="10"/>
        <end position="21"/>
    </location>
</feature>
<sequence length="116" mass="13253">MSRLYSKGRIMGHKRGKRNSRPHTTLVKIDGVENQKDAQFYLGKRIAYVYRAQKEKRGTKVRVIWGRVTRPHGNSGVVRSKFAHNIPPRAFGAGVRIMLYPSTNYGNTSQHAFLVQ</sequence>
<dbReference type="STRING" id="1037660.A0A066WM05"/>
<feature type="region of interest" description="Disordered" evidence="4">
    <location>
        <begin position="1"/>
        <end position="22"/>
    </location>
</feature>
<dbReference type="RefSeq" id="XP_013244876.1">
    <property type="nucleotide sequence ID" value="XM_013389422.1"/>
</dbReference>
<keyword evidence="3" id="KW-0687">Ribonucleoprotein</keyword>
<dbReference type="AlphaFoldDB" id="A0A066WM05"/>
<dbReference type="EMBL" id="JMSN01000015">
    <property type="protein sequence ID" value="KDN52034.1"/>
    <property type="molecule type" value="Genomic_DNA"/>
</dbReference>
<dbReference type="InterPro" id="IPR009000">
    <property type="entry name" value="Transl_B-barrel_sf"/>
</dbReference>
<dbReference type="PANTHER" id="PTHR10902">
    <property type="entry name" value="60S RIBOSOMAL PROTEIN L35A"/>
    <property type="match status" value="1"/>
</dbReference>
<dbReference type="GO" id="GO:0006412">
    <property type="term" value="P:translation"/>
    <property type="evidence" value="ECO:0007669"/>
    <property type="project" value="InterPro"/>
</dbReference>
<keyword evidence="2 5" id="KW-0689">Ribosomal protein</keyword>
<reference evidence="5 6" key="1">
    <citation type="submission" date="2014-05" db="EMBL/GenBank/DDBJ databases">
        <title>Draft genome sequence of a rare smut relative, Tilletiaria anomala UBC 951.</title>
        <authorList>
            <consortium name="DOE Joint Genome Institute"/>
            <person name="Toome M."/>
            <person name="Kuo A."/>
            <person name="Henrissat B."/>
            <person name="Lipzen A."/>
            <person name="Tritt A."/>
            <person name="Yoshinaga Y."/>
            <person name="Zane M."/>
            <person name="Barry K."/>
            <person name="Grigoriev I.V."/>
            <person name="Spatafora J.W."/>
            <person name="Aimea M.C."/>
        </authorList>
    </citation>
    <scope>NUCLEOTIDE SEQUENCE [LARGE SCALE GENOMIC DNA]</scope>
    <source>
        <strain evidence="5 6">UBC 951</strain>
    </source>
</reference>
<dbReference type="HAMAP" id="MF_00573">
    <property type="entry name" value="Ribosomal_eL33"/>
    <property type="match status" value="1"/>
</dbReference>
<dbReference type="GO" id="GO:0005840">
    <property type="term" value="C:ribosome"/>
    <property type="evidence" value="ECO:0007669"/>
    <property type="project" value="UniProtKB-KW"/>
</dbReference>
<dbReference type="GO" id="GO:1990904">
    <property type="term" value="C:ribonucleoprotein complex"/>
    <property type="evidence" value="ECO:0007669"/>
    <property type="project" value="UniProtKB-KW"/>
</dbReference>
<comment type="similarity">
    <text evidence="1">Belongs to the eukaryotic ribosomal protein eL33 family.</text>
</comment>
<evidence type="ECO:0000256" key="4">
    <source>
        <dbReference type="SAM" id="MobiDB-lite"/>
    </source>
</evidence>
<dbReference type="HOGENOM" id="CLU_100745_2_0_1"/>